<name>A0A3E3DNH1_9FIRM</name>
<accession>A0A3E3DNH1</accession>
<sequence length="67" mass="7759">MLRYENSTVMEVDMNSGVYHLVYKQNNDFDKLCPVGQFEASYLVFLQEVVHPDDRNIASLETISGMR</sequence>
<evidence type="ECO:0000313" key="2">
    <source>
        <dbReference type="Proteomes" id="UP000261023"/>
    </source>
</evidence>
<evidence type="ECO:0000313" key="1">
    <source>
        <dbReference type="EMBL" id="RGD70842.1"/>
    </source>
</evidence>
<reference evidence="1 2" key="1">
    <citation type="submission" date="2018-08" db="EMBL/GenBank/DDBJ databases">
        <title>A genome reference for cultivated species of the human gut microbiota.</title>
        <authorList>
            <person name="Zou Y."/>
            <person name="Xue W."/>
            <person name="Luo G."/>
        </authorList>
    </citation>
    <scope>NUCLEOTIDE SEQUENCE [LARGE SCALE GENOMIC DNA]</scope>
    <source>
        <strain evidence="1 2">AF19-13AC</strain>
    </source>
</reference>
<dbReference type="Proteomes" id="UP000261023">
    <property type="component" value="Unassembled WGS sequence"/>
</dbReference>
<protein>
    <submittedName>
        <fullName evidence="1">Uncharacterized protein</fullName>
    </submittedName>
</protein>
<proteinExistence type="predicted"/>
<organism evidence="1 2">
    <name type="scientific">Hungatella hathewayi</name>
    <dbReference type="NCBI Taxonomy" id="154046"/>
    <lineage>
        <taxon>Bacteria</taxon>
        <taxon>Bacillati</taxon>
        <taxon>Bacillota</taxon>
        <taxon>Clostridia</taxon>
        <taxon>Lachnospirales</taxon>
        <taxon>Lachnospiraceae</taxon>
        <taxon>Hungatella</taxon>
    </lineage>
</organism>
<gene>
    <name evidence="1" type="ORF">DWX31_07915</name>
</gene>
<dbReference type="EMBL" id="QTJW01000005">
    <property type="protein sequence ID" value="RGD70842.1"/>
    <property type="molecule type" value="Genomic_DNA"/>
</dbReference>
<comment type="caution">
    <text evidence="1">The sequence shown here is derived from an EMBL/GenBank/DDBJ whole genome shotgun (WGS) entry which is preliminary data.</text>
</comment>
<dbReference type="AlphaFoldDB" id="A0A3E3DNH1"/>